<dbReference type="InterPro" id="IPR009080">
    <property type="entry name" value="tRNAsynth_Ia_anticodon-bd"/>
</dbReference>
<dbReference type="GO" id="GO:0004825">
    <property type="term" value="F:methionine-tRNA ligase activity"/>
    <property type="evidence" value="ECO:0007669"/>
    <property type="project" value="UniProtKB-UniRule"/>
</dbReference>
<reference evidence="10 11" key="1">
    <citation type="submission" date="2020-04" db="EMBL/GenBank/DDBJ databases">
        <title>Rhodospirillaceae bacterium KN72 isolated from deep sea.</title>
        <authorList>
            <person name="Zhang D.-C."/>
        </authorList>
    </citation>
    <scope>NUCLEOTIDE SEQUENCE [LARGE SCALE GENOMIC DNA]</scope>
    <source>
        <strain evidence="10 11">KN72</strain>
    </source>
</reference>
<proteinExistence type="inferred from homology"/>
<dbReference type="PANTHER" id="PTHR43326:SF1">
    <property type="entry name" value="METHIONINE--TRNA LIGASE, MITOCHONDRIAL"/>
    <property type="match status" value="1"/>
</dbReference>
<dbReference type="GO" id="GO:0005524">
    <property type="term" value="F:ATP binding"/>
    <property type="evidence" value="ECO:0007669"/>
    <property type="project" value="UniProtKB-UniRule"/>
</dbReference>
<dbReference type="EMBL" id="JABBNT010000005">
    <property type="protein sequence ID" value="NMM45965.1"/>
    <property type="molecule type" value="Genomic_DNA"/>
</dbReference>
<feature type="domain" description="Methionyl-tRNA synthetase anticodon-binding" evidence="9">
    <location>
        <begin position="383"/>
        <end position="520"/>
    </location>
</feature>
<keyword evidence="6 7" id="KW-0030">Aminoacyl-tRNA synthetase</keyword>
<sequence length="522" mass="58719">MPSETKKNTFYITTAISYVNGPPHLGHAYESISTDVIARFKRLDGYDVMFLTGTDEHGQKVEKTAQKNGVDPKEFCDDIASKFKAMTDLLNISNDDFIRTTEPRHHDSVQEIWRRIQAKGDIYLGKYAGWYSVRDEAYFGEDELTKGEGDQKGKLFAPSGAEVEWVEEESYFFKLSEYGDKLLAHYEANPDFILPHYRRNEVVNFVKQGLTDLSVSRTTFDWGIPVPGDDKHIMYVWLDALTNYITATGFPDESSETYKKFWPADIHVIGKDIMRFHTIYWPAFLMSAGLPLPKRVFGHGFLNIEGQKMSKSLGNVITPQAMVDEFGLDQVRYFLMREVPYGNDGSFSKESMVNRINSDLANDLGNLGQRVLSMIAKNCDGKVPTPGALTPDDDVLIGAAKGALDEMRTAMEIQAIHRMLEAVWKVVGDANRYVDAQAPWALRKTDPDRMATVLYVLADVIRMLGIYVQSTVPASASKLLDQLAVAQDVRSFADIEAALVPGTELPKPQPVFPRYVEEDEAN</sequence>
<dbReference type="Gene3D" id="3.40.50.620">
    <property type="entry name" value="HUPs"/>
    <property type="match status" value="1"/>
</dbReference>
<comment type="subcellular location">
    <subcellularLocation>
        <location evidence="7">Cytoplasm</location>
    </subcellularLocation>
</comment>
<dbReference type="PRINTS" id="PR01041">
    <property type="entry name" value="TRNASYNTHMET"/>
</dbReference>
<feature type="domain" description="Methionyl/Leucyl tRNA synthetase" evidence="8">
    <location>
        <begin position="11"/>
        <end position="372"/>
    </location>
</feature>
<feature type="short sequence motif" description="'HIGH' region" evidence="7">
    <location>
        <begin position="17"/>
        <end position="27"/>
    </location>
</feature>
<dbReference type="EC" id="6.1.1.10" evidence="7"/>
<keyword evidence="3 7" id="KW-0547">Nucleotide-binding</keyword>
<protein>
    <recommendedName>
        <fullName evidence="7">Methionine--tRNA ligase</fullName>
        <ecNumber evidence="7">6.1.1.10</ecNumber>
    </recommendedName>
    <alternativeName>
        <fullName evidence="7">Methionyl-tRNA synthetase</fullName>
        <shortName evidence="7">MetRS</shortName>
    </alternativeName>
</protein>
<dbReference type="GO" id="GO:0006431">
    <property type="term" value="P:methionyl-tRNA aminoacylation"/>
    <property type="evidence" value="ECO:0007669"/>
    <property type="project" value="UniProtKB-UniRule"/>
</dbReference>
<dbReference type="InterPro" id="IPR014729">
    <property type="entry name" value="Rossmann-like_a/b/a_fold"/>
</dbReference>
<keyword evidence="5 7" id="KW-0648">Protein biosynthesis</keyword>
<dbReference type="FunFam" id="2.170.220.10:FF:000002">
    <property type="entry name" value="Methionine--tRNA ligase"/>
    <property type="match status" value="1"/>
</dbReference>
<dbReference type="InterPro" id="IPR023457">
    <property type="entry name" value="Met-tRNA_synth_2"/>
</dbReference>
<evidence type="ECO:0000259" key="8">
    <source>
        <dbReference type="Pfam" id="PF09334"/>
    </source>
</evidence>
<dbReference type="RefSeq" id="WP_169626365.1">
    <property type="nucleotide sequence ID" value="NZ_JABBNT010000005.1"/>
</dbReference>
<dbReference type="InterPro" id="IPR014758">
    <property type="entry name" value="Met-tRNA_synth"/>
</dbReference>
<comment type="function">
    <text evidence="1 7">Is required not only for elongation of protein synthesis but also for the initiation of all mRNA translation through initiator tRNA(fMet) aminoacylation.</text>
</comment>
<dbReference type="HAMAP" id="MF_01228">
    <property type="entry name" value="Met_tRNA_synth_type2"/>
    <property type="match status" value="1"/>
</dbReference>
<dbReference type="NCBIfam" id="TIGR00398">
    <property type="entry name" value="metG"/>
    <property type="match status" value="1"/>
</dbReference>
<evidence type="ECO:0000256" key="1">
    <source>
        <dbReference type="ARBA" id="ARBA00003314"/>
    </source>
</evidence>
<evidence type="ECO:0000256" key="3">
    <source>
        <dbReference type="ARBA" id="ARBA00022741"/>
    </source>
</evidence>
<dbReference type="NCBIfam" id="NF008900">
    <property type="entry name" value="PRK12267.1"/>
    <property type="match status" value="1"/>
</dbReference>
<dbReference type="SUPFAM" id="SSF47323">
    <property type="entry name" value="Anticodon-binding domain of a subclass of class I aminoacyl-tRNA synthetases"/>
    <property type="match status" value="1"/>
</dbReference>
<dbReference type="InterPro" id="IPR015413">
    <property type="entry name" value="Methionyl/Leucyl_tRNA_Synth"/>
</dbReference>
<evidence type="ECO:0000313" key="10">
    <source>
        <dbReference type="EMBL" id="NMM45965.1"/>
    </source>
</evidence>
<comment type="caution">
    <text evidence="7">Lacks conserved residue(s) required for the propagation of feature annotation.</text>
</comment>
<dbReference type="Proteomes" id="UP000539372">
    <property type="component" value="Unassembled WGS sequence"/>
</dbReference>
<feature type="short sequence motif" description="'KMSKS' region" evidence="7">
    <location>
        <begin position="308"/>
        <end position="312"/>
    </location>
</feature>
<dbReference type="InterPro" id="IPR033911">
    <property type="entry name" value="MetRS_core"/>
</dbReference>
<gene>
    <name evidence="7" type="primary">metG</name>
    <name evidence="10" type="ORF">HH303_15820</name>
</gene>
<comment type="subunit">
    <text evidence="7">Monomer.</text>
</comment>
<organism evidence="10 11">
    <name type="scientific">Pacificispira spongiicola</name>
    <dbReference type="NCBI Taxonomy" id="2729598"/>
    <lineage>
        <taxon>Bacteria</taxon>
        <taxon>Pseudomonadati</taxon>
        <taxon>Pseudomonadota</taxon>
        <taxon>Alphaproteobacteria</taxon>
        <taxon>Rhodospirillales</taxon>
        <taxon>Rhodospirillaceae</taxon>
        <taxon>Pacificispira</taxon>
    </lineage>
</organism>
<dbReference type="Pfam" id="PF09334">
    <property type="entry name" value="tRNA-synt_1g"/>
    <property type="match status" value="1"/>
</dbReference>
<evidence type="ECO:0000256" key="5">
    <source>
        <dbReference type="ARBA" id="ARBA00022917"/>
    </source>
</evidence>
<dbReference type="AlphaFoldDB" id="A0A7Y0HFK8"/>
<keyword evidence="11" id="KW-1185">Reference proteome</keyword>
<comment type="caution">
    <text evidence="10">The sequence shown here is derived from an EMBL/GenBank/DDBJ whole genome shotgun (WGS) entry which is preliminary data.</text>
</comment>
<dbReference type="CDD" id="cd07957">
    <property type="entry name" value="Anticodon_Ia_Met"/>
    <property type="match status" value="1"/>
</dbReference>
<comment type="similarity">
    <text evidence="7">Belongs to the class-I aminoacyl-tRNA synthetase family. MetG type 2B subfamily.</text>
</comment>
<name>A0A7Y0HFK8_9PROT</name>
<evidence type="ECO:0000313" key="11">
    <source>
        <dbReference type="Proteomes" id="UP000539372"/>
    </source>
</evidence>
<dbReference type="GO" id="GO:0005737">
    <property type="term" value="C:cytoplasm"/>
    <property type="evidence" value="ECO:0007669"/>
    <property type="project" value="UniProtKB-SubCell"/>
</dbReference>
<keyword evidence="7" id="KW-0963">Cytoplasm</keyword>
<dbReference type="InterPro" id="IPR041872">
    <property type="entry name" value="Anticodon_Met"/>
</dbReference>
<accession>A0A7Y0HFK8</accession>
<dbReference type="SUPFAM" id="SSF52374">
    <property type="entry name" value="Nucleotidylyl transferase"/>
    <property type="match status" value="1"/>
</dbReference>
<dbReference type="Gene3D" id="2.170.220.10">
    <property type="match status" value="1"/>
</dbReference>
<dbReference type="Pfam" id="PF19303">
    <property type="entry name" value="Anticodon_3"/>
    <property type="match status" value="1"/>
</dbReference>
<evidence type="ECO:0000256" key="2">
    <source>
        <dbReference type="ARBA" id="ARBA00022598"/>
    </source>
</evidence>
<keyword evidence="2 7" id="KW-0436">Ligase</keyword>
<comment type="catalytic activity">
    <reaction evidence="7">
        <text>tRNA(Met) + L-methionine + ATP = L-methionyl-tRNA(Met) + AMP + diphosphate</text>
        <dbReference type="Rhea" id="RHEA:13481"/>
        <dbReference type="Rhea" id="RHEA-COMP:9667"/>
        <dbReference type="Rhea" id="RHEA-COMP:9698"/>
        <dbReference type="ChEBI" id="CHEBI:30616"/>
        <dbReference type="ChEBI" id="CHEBI:33019"/>
        <dbReference type="ChEBI" id="CHEBI:57844"/>
        <dbReference type="ChEBI" id="CHEBI:78442"/>
        <dbReference type="ChEBI" id="CHEBI:78530"/>
        <dbReference type="ChEBI" id="CHEBI:456215"/>
        <dbReference type="EC" id="6.1.1.10"/>
    </reaction>
</comment>
<evidence type="ECO:0000256" key="4">
    <source>
        <dbReference type="ARBA" id="ARBA00022840"/>
    </source>
</evidence>
<dbReference type="PANTHER" id="PTHR43326">
    <property type="entry name" value="METHIONYL-TRNA SYNTHETASE"/>
    <property type="match status" value="1"/>
</dbReference>
<dbReference type="Gene3D" id="1.10.730.10">
    <property type="entry name" value="Isoleucyl-tRNA Synthetase, Domain 1"/>
    <property type="match status" value="1"/>
</dbReference>
<dbReference type="CDD" id="cd00814">
    <property type="entry name" value="MetRS_core"/>
    <property type="match status" value="1"/>
</dbReference>
<keyword evidence="4 7" id="KW-0067">ATP-binding</keyword>
<evidence type="ECO:0000256" key="6">
    <source>
        <dbReference type="ARBA" id="ARBA00023146"/>
    </source>
</evidence>
<evidence type="ECO:0000256" key="7">
    <source>
        <dbReference type="HAMAP-Rule" id="MF_01228"/>
    </source>
</evidence>
<evidence type="ECO:0000259" key="9">
    <source>
        <dbReference type="Pfam" id="PF19303"/>
    </source>
</evidence>